<dbReference type="Proteomes" id="UP001439008">
    <property type="component" value="Unassembled WGS sequence"/>
</dbReference>
<evidence type="ECO:0000313" key="3">
    <source>
        <dbReference type="Proteomes" id="UP001439008"/>
    </source>
</evidence>
<accession>A0ABV2AFI2</accession>
<proteinExistence type="predicted"/>
<evidence type="ECO:0000313" key="2">
    <source>
        <dbReference type="EMBL" id="MES1918007.1"/>
    </source>
</evidence>
<gene>
    <name evidence="2" type="ORF">MHBO_000042</name>
</gene>
<comment type="caution">
    <text evidence="2">The sequence shown here is derived from an EMBL/GenBank/DDBJ whole genome shotgun (WGS) entry which is preliminary data.</text>
</comment>
<protein>
    <submittedName>
        <fullName evidence="2">Uncharacterized protein</fullName>
    </submittedName>
</protein>
<feature type="region of interest" description="Disordered" evidence="1">
    <location>
        <begin position="1"/>
        <end position="39"/>
    </location>
</feature>
<reference evidence="2 3" key="1">
    <citation type="journal article" date="2024" name="BMC Biol.">
        <title>Comparative genomics of Ascetosporea gives new insight into the evolutionary basis for animal parasitism in Rhizaria.</title>
        <authorList>
            <person name="Hiltunen Thoren M."/>
            <person name="Onut-Brannstrom I."/>
            <person name="Alfjorden A."/>
            <person name="Peckova H."/>
            <person name="Swords F."/>
            <person name="Hooper C."/>
            <person name="Holzer A.S."/>
            <person name="Bass D."/>
            <person name="Burki F."/>
        </authorList>
    </citation>
    <scope>NUCLEOTIDE SEQUENCE [LARGE SCALE GENOMIC DNA]</scope>
    <source>
        <strain evidence="2">20-A016</strain>
    </source>
</reference>
<sequence>MNSNELNENDLETSFSNLSRENSVEPSYPPQTPSPSATGYSIYERTISSGGCEITVEESEPPETICSTKEHIITVSKNSTEYIYELTYLATDHFVNRYISLLTRCPLMAPSEMSTFPSRGGRLMKKISLDLSNGTLVNKDFTTEDIKKNIVKQLRFLIKVIVQLDLLLVKPIEELCYDNNGNLMVGKIELSDNTDENVALHLLCVDKTYEKSVELWEKEGRTDLKNAWESGLKDERMAFLRSLSDKTFKLFVIDIHDFNSAEISFIGKTELRVKIVLSKVEYIIIVKEEISDKGVTYTANFLNYFVVLY</sequence>
<organism evidence="2 3">
    <name type="scientific">Bonamia ostreae</name>
    <dbReference type="NCBI Taxonomy" id="126728"/>
    <lineage>
        <taxon>Eukaryota</taxon>
        <taxon>Sar</taxon>
        <taxon>Rhizaria</taxon>
        <taxon>Endomyxa</taxon>
        <taxon>Ascetosporea</taxon>
        <taxon>Haplosporida</taxon>
        <taxon>Bonamia</taxon>
    </lineage>
</organism>
<evidence type="ECO:0000256" key="1">
    <source>
        <dbReference type="SAM" id="MobiDB-lite"/>
    </source>
</evidence>
<feature type="compositionally biased region" description="Polar residues" evidence="1">
    <location>
        <begin position="1"/>
        <end position="25"/>
    </location>
</feature>
<keyword evidence="3" id="KW-1185">Reference proteome</keyword>
<dbReference type="EMBL" id="JBDODL010000005">
    <property type="protein sequence ID" value="MES1918007.1"/>
    <property type="molecule type" value="Genomic_DNA"/>
</dbReference>
<name>A0ABV2AFI2_9EUKA</name>